<sequence>MLKQFQDLEEEPNRDRNVKLNYSGQLAVKSSGETLKSPWKLAASEKAQLTAFGQLAGNSSFDAVAAASHFKIDTVSADYGGPSEPLVTDQNSFAAVCGVARTLPRAAPRTSKKKHSDQNVKNPQRVQGLERFTQHNPAILKSKVFEMDPSRTSVWLEEPEELTLELSSQCDTASTISADHTKKYNNHHGVKSQDALHRSWVRSPLGFVKKKEKAVDTQEGLGREWVRGPLGWKLYTRKK</sequence>
<proteinExistence type="predicted"/>
<dbReference type="AlphaFoldDB" id="A0A8H3VFY5"/>
<gene>
    <name evidence="2" type="ORF">EG328_001580</name>
</gene>
<evidence type="ECO:0000256" key="1">
    <source>
        <dbReference type="SAM" id="MobiDB-lite"/>
    </source>
</evidence>
<comment type="caution">
    <text evidence="2">The sequence shown here is derived from an EMBL/GenBank/DDBJ whole genome shotgun (WGS) entry which is preliminary data.</text>
</comment>
<dbReference type="EMBL" id="WNWS01000014">
    <property type="protein sequence ID" value="KAE9987766.1"/>
    <property type="molecule type" value="Genomic_DNA"/>
</dbReference>
<organism evidence="2 3">
    <name type="scientific">Venturia inaequalis</name>
    <name type="common">Apple scab fungus</name>
    <dbReference type="NCBI Taxonomy" id="5025"/>
    <lineage>
        <taxon>Eukaryota</taxon>
        <taxon>Fungi</taxon>
        <taxon>Dikarya</taxon>
        <taxon>Ascomycota</taxon>
        <taxon>Pezizomycotina</taxon>
        <taxon>Dothideomycetes</taxon>
        <taxon>Pleosporomycetidae</taxon>
        <taxon>Venturiales</taxon>
        <taxon>Venturiaceae</taxon>
        <taxon>Venturia</taxon>
    </lineage>
</organism>
<protein>
    <submittedName>
        <fullName evidence="2">Uncharacterized protein</fullName>
    </submittedName>
</protein>
<reference evidence="2 3" key="1">
    <citation type="submission" date="2018-12" db="EMBL/GenBank/DDBJ databases">
        <title>Venturia inaequalis Genome Resource.</title>
        <authorList>
            <person name="Lichtner F.J."/>
        </authorList>
    </citation>
    <scope>NUCLEOTIDE SEQUENCE [LARGE SCALE GENOMIC DNA]</scope>
    <source>
        <strain evidence="2 3">120213</strain>
    </source>
</reference>
<evidence type="ECO:0000313" key="2">
    <source>
        <dbReference type="EMBL" id="KAE9987766.1"/>
    </source>
</evidence>
<feature type="region of interest" description="Disordered" evidence="1">
    <location>
        <begin position="104"/>
        <end position="123"/>
    </location>
</feature>
<accession>A0A8H3VFY5</accession>
<name>A0A8H3VFY5_VENIN</name>
<dbReference type="Proteomes" id="UP000447873">
    <property type="component" value="Unassembled WGS sequence"/>
</dbReference>
<evidence type="ECO:0000313" key="3">
    <source>
        <dbReference type="Proteomes" id="UP000447873"/>
    </source>
</evidence>